<feature type="region of interest" description="Disordered" evidence="1">
    <location>
        <begin position="1"/>
        <end position="25"/>
    </location>
</feature>
<feature type="compositionally biased region" description="Gly residues" evidence="1">
    <location>
        <begin position="594"/>
        <end position="609"/>
    </location>
</feature>
<feature type="region of interest" description="Disordered" evidence="1">
    <location>
        <begin position="3159"/>
        <end position="3282"/>
    </location>
</feature>
<feature type="compositionally biased region" description="Low complexity" evidence="1">
    <location>
        <begin position="1057"/>
        <end position="1066"/>
    </location>
</feature>
<feature type="compositionally biased region" description="Low complexity" evidence="1">
    <location>
        <begin position="2202"/>
        <end position="2219"/>
    </location>
</feature>
<feature type="compositionally biased region" description="Gly residues" evidence="1">
    <location>
        <begin position="2618"/>
        <end position="2636"/>
    </location>
</feature>
<feature type="region of interest" description="Disordered" evidence="1">
    <location>
        <begin position="1415"/>
        <end position="1449"/>
    </location>
</feature>
<feature type="region of interest" description="Disordered" evidence="1">
    <location>
        <begin position="1556"/>
        <end position="1623"/>
    </location>
</feature>
<feature type="region of interest" description="Disordered" evidence="1">
    <location>
        <begin position="3565"/>
        <end position="3598"/>
    </location>
</feature>
<keyword evidence="3" id="KW-1185">Reference proteome</keyword>
<feature type="region of interest" description="Disordered" evidence="1">
    <location>
        <begin position="2712"/>
        <end position="2795"/>
    </location>
</feature>
<feature type="region of interest" description="Disordered" evidence="1">
    <location>
        <begin position="1371"/>
        <end position="1394"/>
    </location>
</feature>
<feature type="compositionally biased region" description="Low complexity" evidence="1">
    <location>
        <begin position="2231"/>
        <end position="2251"/>
    </location>
</feature>
<evidence type="ECO:0000256" key="1">
    <source>
        <dbReference type="SAM" id="MobiDB-lite"/>
    </source>
</evidence>
<feature type="compositionally biased region" description="Basic residues" evidence="1">
    <location>
        <begin position="562"/>
        <end position="584"/>
    </location>
</feature>
<feature type="compositionally biased region" description="Low complexity" evidence="1">
    <location>
        <begin position="1371"/>
        <end position="1380"/>
    </location>
</feature>
<feature type="region of interest" description="Disordered" evidence="1">
    <location>
        <begin position="2287"/>
        <end position="2362"/>
    </location>
</feature>
<feature type="region of interest" description="Disordered" evidence="1">
    <location>
        <begin position="3651"/>
        <end position="3677"/>
    </location>
</feature>
<feature type="compositionally biased region" description="Gly residues" evidence="1">
    <location>
        <begin position="3586"/>
        <end position="3597"/>
    </location>
</feature>
<feature type="region of interest" description="Disordered" evidence="1">
    <location>
        <begin position="1045"/>
        <end position="1066"/>
    </location>
</feature>
<feature type="region of interest" description="Disordered" evidence="1">
    <location>
        <begin position="4228"/>
        <end position="4299"/>
    </location>
</feature>
<dbReference type="PANTHER" id="PTHR45733">
    <property type="entry name" value="FORMIN-J"/>
    <property type="match status" value="1"/>
</dbReference>
<feature type="region of interest" description="Disordered" evidence="1">
    <location>
        <begin position="1969"/>
        <end position="1994"/>
    </location>
</feature>
<feature type="compositionally biased region" description="Pro residues" evidence="1">
    <location>
        <begin position="2173"/>
        <end position="2185"/>
    </location>
</feature>
<feature type="region of interest" description="Disordered" evidence="1">
    <location>
        <begin position="3306"/>
        <end position="3503"/>
    </location>
</feature>
<feature type="compositionally biased region" description="Low complexity" evidence="1">
    <location>
        <begin position="2637"/>
        <end position="2647"/>
    </location>
</feature>
<feature type="compositionally biased region" description="Low complexity" evidence="1">
    <location>
        <begin position="2867"/>
        <end position="2881"/>
    </location>
</feature>
<feature type="compositionally biased region" description="Low complexity" evidence="1">
    <location>
        <begin position="301"/>
        <end position="316"/>
    </location>
</feature>
<feature type="compositionally biased region" description="Polar residues" evidence="1">
    <location>
        <begin position="3980"/>
        <end position="3995"/>
    </location>
</feature>
<feature type="compositionally biased region" description="Low complexity" evidence="1">
    <location>
        <begin position="2719"/>
        <end position="2738"/>
    </location>
</feature>
<comment type="caution">
    <text evidence="2">The sequence shown here is derived from an EMBL/GenBank/DDBJ whole genome shotgun (WGS) entry which is preliminary data.</text>
</comment>
<evidence type="ECO:0000313" key="3">
    <source>
        <dbReference type="Proteomes" id="UP000650467"/>
    </source>
</evidence>
<feature type="compositionally biased region" description="Low complexity" evidence="1">
    <location>
        <begin position="2765"/>
        <end position="2784"/>
    </location>
</feature>
<feature type="region of interest" description="Disordered" evidence="1">
    <location>
        <begin position="2614"/>
        <end position="2650"/>
    </location>
</feature>
<feature type="compositionally biased region" description="Low complexity" evidence="1">
    <location>
        <begin position="3475"/>
        <end position="3490"/>
    </location>
</feature>
<dbReference type="PANTHER" id="PTHR45733:SF7">
    <property type="entry name" value="C2 TENSIN-TYPE DOMAIN-CONTAINING PROTEIN"/>
    <property type="match status" value="1"/>
</dbReference>
<name>A0A835SW95_CHLIN</name>
<feature type="region of interest" description="Disordered" evidence="1">
    <location>
        <begin position="4076"/>
        <end position="4211"/>
    </location>
</feature>
<dbReference type="OrthoDB" id="549012at2759"/>
<feature type="region of interest" description="Disordered" evidence="1">
    <location>
        <begin position="2173"/>
        <end position="2254"/>
    </location>
</feature>
<feature type="compositionally biased region" description="Basic and acidic residues" evidence="1">
    <location>
        <begin position="3181"/>
        <end position="3192"/>
    </location>
</feature>
<feature type="compositionally biased region" description="Gly residues" evidence="1">
    <location>
        <begin position="662"/>
        <end position="671"/>
    </location>
</feature>
<feature type="region of interest" description="Disordered" evidence="1">
    <location>
        <begin position="3723"/>
        <end position="3750"/>
    </location>
</feature>
<feature type="region of interest" description="Disordered" evidence="1">
    <location>
        <begin position="3768"/>
        <end position="3871"/>
    </location>
</feature>
<reference evidence="2" key="1">
    <citation type="journal article" date="2020" name="bioRxiv">
        <title>Comparative genomics of Chlamydomonas.</title>
        <authorList>
            <person name="Craig R.J."/>
            <person name="Hasan A.R."/>
            <person name="Ness R.W."/>
            <person name="Keightley P.D."/>
        </authorList>
    </citation>
    <scope>NUCLEOTIDE SEQUENCE</scope>
    <source>
        <strain evidence="2">SAG 7.73</strain>
    </source>
</reference>
<dbReference type="InterPro" id="IPR051144">
    <property type="entry name" value="Formin_homology_domain"/>
</dbReference>
<feature type="region of interest" description="Disordered" evidence="1">
    <location>
        <begin position="2867"/>
        <end position="2897"/>
    </location>
</feature>
<organism evidence="2 3">
    <name type="scientific">Chlamydomonas incerta</name>
    <dbReference type="NCBI Taxonomy" id="51695"/>
    <lineage>
        <taxon>Eukaryota</taxon>
        <taxon>Viridiplantae</taxon>
        <taxon>Chlorophyta</taxon>
        <taxon>core chlorophytes</taxon>
        <taxon>Chlorophyceae</taxon>
        <taxon>CS clade</taxon>
        <taxon>Chlamydomonadales</taxon>
        <taxon>Chlamydomonadaceae</taxon>
        <taxon>Chlamydomonas</taxon>
    </lineage>
</organism>
<protein>
    <submittedName>
        <fullName evidence="2">Uncharacterized protein</fullName>
    </submittedName>
</protein>
<feature type="compositionally biased region" description="Low complexity" evidence="1">
    <location>
        <begin position="1605"/>
        <end position="1614"/>
    </location>
</feature>
<feature type="compositionally biased region" description="Basic and acidic residues" evidence="1">
    <location>
        <begin position="3402"/>
        <end position="3413"/>
    </location>
</feature>
<feature type="region of interest" description="Disordered" evidence="1">
    <location>
        <begin position="561"/>
        <end position="617"/>
    </location>
</feature>
<feature type="compositionally biased region" description="Low complexity" evidence="1">
    <location>
        <begin position="2313"/>
        <end position="2341"/>
    </location>
</feature>
<feature type="region of interest" description="Disordered" evidence="1">
    <location>
        <begin position="407"/>
        <end position="438"/>
    </location>
</feature>
<accession>A0A835SW95</accession>
<feature type="compositionally biased region" description="Low complexity" evidence="1">
    <location>
        <begin position="1415"/>
        <end position="1443"/>
    </location>
</feature>
<feature type="compositionally biased region" description="Gly residues" evidence="1">
    <location>
        <begin position="695"/>
        <end position="704"/>
    </location>
</feature>
<feature type="compositionally biased region" description="Polar residues" evidence="1">
    <location>
        <begin position="413"/>
        <end position="423"/>
    </location>
</feature>
<feature type="region of interest" description="Disordered" evidence="1">
    <location>
        <begin position="3980"/>
        <end position="4030"/>
    </location>
</feature>
<sequence length="4299" mass="411583">MGLPPTFERSDQQSDGRTAQPMGQASCHAVVVEDVSAGGGTDAATGPRVLLLAHAYWQKRCPGKLVLAVARLQEPEWHWHGGGGSGGAAGEYSAAPGVEVQWHWHVLLASPDYDYLGPAVRRRTGAAAGAPALPSPSAVSQPVFDSIALSWHPRGNALAMCVGDTRGNSCVAVLSAGPMDVLWHRRWEQDVGPTIPAVPSPTGRGRGSSGTDGGAVGSGSRVASMAWVPATSLLAVLDDGGNLALLDAAGGCRGAALLCGAIKYGESMMVRLGPILGKAAPLAGSFKAAVSDFPRLKRNGPHAPSSGSGAGAQSSPGGQGCGSNSGTAAPTRYSLAFAQQHADQAGGGAEGGAGSGYGGIMLAVCNGGAVALARLDLEPFTPRGAGAGGGDGRALAVGPDAFGAMAKSPLTGRITSDTASGTPGDTPDRDAVAALPGGGGGGPGGVALRLDMLENSSFGSSAVSTPYMLGLQRVSGSFAGLGPAGAGVGGAGAAAGGGGGGPGSVAGAHTPLLTCRSNLSDAYPLPAWPVAWRTVFTLPLPGAPPAATAFAIAPSHFAYHGAGHHHGQGHGHGHGNPHVHHHGLNHYSSMPSLGGPGVGVGGGGVGGGAPSSVGASSAVGRQETSLAAASGAYPSPVASAANMRYPSMVALPDLPVASATGPAGGGGGGARGLLSSTDGGPPGSVAGDASVPRGAGPGAAAAGGGGGGGAAGGAGLGGGQAGATSSSGAGAPPLVCTAPVALRALQQGDVLVLRGCIGEALGHYPKAHIYGFLPAFLALVHLHRIDAAARLLRAYAHFTGQVAVAAAAASGAGGGGGKPAAGPGGGAPAAAATAAALRQRWQATMSAVLEGALTDAPMPTISGAAGMDAMMGGGGGGAVPNLHVNVPRRSFDVGGVSRGLAAGFAGAAAAAAASASTPSADATSPSQIKLRLPLEKFRDHAAAAAAAAAAAGAAGAAGGAAATAADGAAGAAGLQDGRGSGGHMSTSMLSVPEEAVLEVEGGVASVGPGPAVAAKLAALDAGGLPTPAPLSAPPPGPVVIENVMSPTLPETPPPADAGPGASAAAGAAGGGGGLGASAAADEDDLASPYCAGLGLGGPGSPGHGPAAALNSMLRVCLQLLLLACQAMAFVAFSAHGASRAAAAAAAVDILALPTTPGSPRSPGGGVLSRQAMRRLSSTMRMRSLKTRSVSMFGQQGGAFSAYGASGFGGSPPGAAAGGGANSSIPGQAAGVAAGGTGSGFGGFAVAGGGAGAGSGAGAASGAAALGGPALLRIGSTNSYRAGSVTGPQNVSLPPAAAGRQGGSITAGSAVHGTPPAGQTPTAAMTPPSAAAAAAAAYGQAAVAAASRPPPVTPVVIGFPIPVVWQPMPAAASSGASAGAAPHRSHSGVASGAPSGRYPAASIASSLPPHMLSTGAAVGGASSAADGSSAGPASAAGSNMSSPAAPRPTPMRLQLHHCAFDATRLWQDANTQHVSLGQSAAAVYLKPSYAAGLLLMAHTCSAQLQDLQQRAAAAAAAAAAEATAAAQGPGSQQQQPGPGGGVVAAAAVLSRFTSTAASVATSGPSEAPSPAQHGKPQPEGKDTSAALPNGYSASNLPAAAGERKSQSQSQLQLQQPRRNNDMLRAPSGAARVNWPLLRSAAAATQAAAVWQLLNDWHRAALLAFACANALTQLGGGSADLAAGAPRKRRKSILADLPLAAEDVLSEARNPGDPVNDFGAGVGGVGGAASGVLAAARAACLRMGQRVLLSQVGACQKVEVQDACGVLLELVALPRRLLGIASSVHVSLLQKVCTRVVDLLPKRVCITPLLPAGSVPPLLEVSHAGVRAQLVAHCGAAVARVLEELRLAAACGGTFVSLRETVQQISEHSTVDSTVRMLLRWQGAYEGTRVDAAAARLPECVQDMMLLPDTSDWAPESVLPPLQDAFVASGLLTATDAAGVVRAALAASAAAESGAPLSVAAALGAHMSSLAEEGGGAGGQAPGGSGQQQQQQQVEDDLQDLDELALMLDLAQLQHTLLAALQPFLREAIGPLRRQPLPVLPIPAAGGGGFSFAPGGAASGNLPLSLLPSLGAMSGGTSPSGAPPSLSNYPTGVSTIMSGSMAPMMPAFDGGGGSPEDEQEDALVDSMLEDPGVISGLPPAELAAACLKLLLKLQWALHCRAQVCDHMLRLARLQAPPPPPPPPPPPAAAASPPALRASMPTLPSPGGAPSSSTGVVAVSGGQLTHSPTGSRRPPSASSTQLPLPTSPRSLSLSHTAGGHRSFREYITHMASSSNAAAAAVAAAVAAAAASPGASGGGGNGTVNGAKGINDRRSDSALPVVSQAQAAASSPRPQLQQPAARPSPFQQLQNNSLQRPSQGGAATAAGGAGAGGVAAALVAAPQSPEGEAAQCALMAWTVALVRADVFHSGSELQACVLTVLTMVRSCPADLAAALDRALRRRSLFNARLAEHVNRLKRSAPQQPLPPPPVAGGAAAAAAPHLHGVVGPEAPAPTPSTTGGFAASGLATGGVYSPTTTAPSSPAPMLLPPPMLAARQGSAVMPGGSMAPASSLAAASDGGMDAAVRAATAAGAGGPPSGAAARIASLQFPAGRAGSFAHPGPSPLGRMVSTPRGTAADAAAGAGAGAEAGSGAAAGAGAGAEDGADGGNSSALGMTAQPSLSAESLPRVQSLQNAGSFALTGFGSGASVSMWAAPPTAGVHPPATIIEEVPSTAAEAQLGEGEATASDPAAARALAAQEAQLQPHPPAGATAQPHSQSAFYHHYPHAHPHPAGGAPRPSYLISPSTPSTPYTPAPPSLASEAQRHPVQLAVIVAHAEIRALSLKYLEYYADPSGAMPSGLSSNDGGAGAAVAAAAAGAGVGRAAAEVEVAATERSSAGSVASSTAGPPTGKPPRAQHGPAQARAGGAVAVSAFASSSSPAGAPPVSAPAAAAAAARRHVPGAGMGGASRAAAVSRQTEHSTLLQCLVCELVRSSHSVAATVSWRATLEGGRGLAGCFVHPILHGGSSAAGASVAAAFALGPGGGGSGGGGVAALGGGGAGVIVLGRSTAGSGSGEDAADGRGGINSMSGAEAAQTLLLSLMDVTQWATAPSHALDFGMGTGFSPGGGAYGRRTAPSMAPAAPGGAAAAATGPGAGAGGGGGVGALLGRKAPTDSGMVVVRASMEPPRSARAASDTPAGVAAVSDAPEPRVDVRRASSAERPLPAPRPASGTGSGAGSGTGARSVQLTDGGASASAGAASASVSMSGDRLARPSATPPGSPGVGGTGRLSFSALTDAPDLDPDTDVSGYPLAASSSAALGLVAVGSGRAVDPDAKAAADRHGNSSMKQHNNPAFGLHSPTPSNLSEFWEENSEAPSPASVRHTTGGGGGGTGTGTSPGVEGGGLSGGGGGGGPRMLLWRGNSGLGLSDAREGTRTHSPEPEGGSAGTFASGSGPHLAAAVASRNTSAGGATGEHSPAGRLSMEAGDGNGAAVAPGRSVEGAPPAAAATHPPVSGDGAAAGAGGTGEQEPQLPTLSYLALPGSLADIRKAVEEAKQGVAGGGAAEAGAEQAGKPVALSDMMAAAAVVNARSGGGGGGRSGGMNAGSPPLPFGEAGGSPGLGGGPNSAASLAMSDLSMLGVVRGGTASGATLVPRHGDDVHGSEGLAGAGSVGVGAGGTVVGGSARNPRGSDGGNSLSGLGGTGSMDGTRASASAFLCSVLTSPDVEMGRGGGGGGSGGGAAGPSLLLRRESGVSGTSEVSLMPARAGSSVSSGLGTPMLPNGDAAAAAGRAGVTGAVGPLPPRPRGALAQSQSLPRSGSAPRDHARLEQRQSLPRHGAVAAVVAEEPPAASPQAAPAASLHAATPTATPGQPHGHGDGDGTAQHPHAHPHQHHGGPGLHHAVLSLAHAQAREAATPSPGTAAGLSTGAAAGIGLSDFLRVPSTGSPADSFTTTPGTGGGGGGLASEFLATPRSGATTARSGAGSGVALAGPTRALLDELTTAAAAGTSQLTSPVQGSASASATLGAHGSPMPMRFPAAAGAGGARVPPISPAKDAWAPTLTPEAPLAEGEGAATAVGLGVAPEAAADEADASEARWAEAVGLAPQPQHPSSGALPDGGGEEAAPASTPSPRRVVSATSLRVSPVPPAATPSRAPATVGMGHTPPSASRIPHVPSPGNLTAVGSPPLPPSGRRRISGPGGSPGASAYQSPSTGGLIRASRTGTPPYPTHPHASPAGAGAGAGMAVAAAAGALGALSHARRSHEGEKGKGSLQGSRDLSGGGHNPLFNPPAAPGSPGPGGAGRGAAAATKASSFTRGSATGSNKPMWH</sequence>
<feature type="region of interest" description="Disordered" evidence="1">
    <location>
        <begin position="662"/>
        <end position="704"/>
    </location>
</feature>
<feature type="compositionally biased region" description="Low complexity" evidence="1">
    <location>
        <begin position="4202"/>
        <end position="4211"/>
    </location>
</feature>
<feature type="region of interest" description="Disordered" evidence="1">
    <location>
        <begin position="3916"/>
        <end position="3940"/>
    </location>
</feature>
<feature type="compositionally biased region" description="Basic and acidic residues" evidence="1">
    <location>
        <begin position="3306"/>
        <end position="3316"/>
    </location>
</feature>
<proteinExistence type="predicted"/>
<dbReference type="Proteomes" id="UP000650467">
    <property type="component" value="Unassembled WGS sequence"/>
</dbReference>
<feature type="compositionally biased region" description="Gly residues" evidence="1">
    <location>
        <begin position="3358"/>
        <end position="3387"/>
    </location>
</feature>
<dbReference type="EMBL" id="JAEHOC010000020">
    <property type="protein sequence ID" value="KAG2432961.1"/>
    <property type="molecule type" value="Genomic_DNA"/>
</dbReference>
<evidence type="ECO:0000313" key="2">
    <source>
        <dbReference type="EMBL" id="KAG2432961.1"/>
    </source>
</evidence>
<feature type="compositionally biased region" description="Gly residues" evidence="1">
    <location>
        <begin position="1971"/>
        <end position="1984"/>
    </location>
</feature>
<feature type="region of interest" description="Disordered" evidence="1">
    <location>
        <begin position="2453"/>
        <end position="2473"/>
    </location>
</feature>
<feature type="compositionally biased region" description="Polar residues" evidence="1">
    <location>
        <begin position="4281"/>
        <end position="4299"/>
    </location>
</feature>
<feature type="compositionally biased region" description="Gly residues" evidence="1">
    <location>
        <begin position="3565"/>
        <end position="3576"/>
    </location>
</feature>
<feature type="compositionally biased region" description="Low complexity" evidence="1">
    <location>
        <begin position="3811"/>
        <end position="3845"/>
    </location>
</feature>
<feature type="compositionally biased region" description="Gly residues" evidence="1">
    <location>
        <begin position="204"/>
        <end position="217"/>
    </location>
</feature>
<feature type="region of interest" description="Disordered" evidence="1">
    <location>
        <begin position="295"/>
        <end position="327"/>
    </location>
</feature>
<feature type="compositionally biased region" description="Pro residues" evidence="1">
    <location>
        <begin position="4258"/>
        <end position="4267"/>
    </location>
</feature>
<gene>
    <name evidence="2" type="ORF">HXX76_008689</name>
</gene>
<feature type="compositionally biased region" description="Low complexity" evidence="1">
    <location>
        <begin position="3224"/>
        <end position="3241"/>
    </location>
</feature>
<feature type="region of interest" description="Disordered" evidence="1">
    <location>
        <begin position="193"/>
        <end position="217"/>
    </location>
</feature>
<feature type="region of interest" description="Disordered" evidence="1">
    <location>
        <begin position="1284"/>
        <end position="1325"/>
    </location>
</feature>
<feature type="compositionally biased region" description="Polar residues" evidence="1">
    <location>
        <begin position="2342"/>
        <end position="2354"/>
    </location>
</feature>